<keyword evidence="9" id="KW-0675">Receptor</keyword>
<keyword evidence="14" id="KW-0732">Signal</keyword>
<reference evidence="17 18" key="1">
    <citation type="journal article" date="2011" name="Science">
        <title>The ecoresponsive genome of Daphnia pulex.</title>
        <authorList>
            <person name="Colbourne J.K."/>
            <person name="Pfrender M.E."/>
            <person name="Gilbert D."/>
            <person name="Thomas W.K."/>
            <person name="Tucker A."/>
            <person name="Oakley T.H."/>
            <person name="Tokishita S."/>
            <person name="Aerts A."/>
            <person name="Arnold G.J."/>
            <person name="Basu M.K."/>
            <person name="Bauer D.J."/>
            <person name="Caceres C.E."/>
            <person name="Carmel L."/>
            <person name="Casola C."/>
            <person name="Choi J.H."/>
            <person name="Detter J.C."/>
            <person name="Dong Q."/>
            <person name="Dusheyko S."/>
            <person name="Eads B.D."/>
            <person name="Frohlich T."/>
            <person name="Geiler-Samerotte K.A."/>
            <person name="Gerlach D."/>
            <person name="Hatcher P."/>
            <person name="Jogdeo S."/>
            <person name="Krijgsveld J."/>
            <person name="Kriventseva E.V."/>
            <person name="Kultz D."/>
            <person name="Laforsch C."/>
            <person name="Lindquist E."/>
            <person name="Lopez J."/>
            <person name="Manak J.R."/>
            <person name="Muller J."/>
            <person name="Pangilinan J."/>
            <person name="Patwardhan R.P."/>
            <person name="Pitluck S."/>
            <person name="Pritham E.J."/>
            <person name="Rechtsteiner A."/>
            <person name="Rho M."/>
            <person name="Rogozin I.B."/>
            <person name="Sakarya O."/>
            <person name="Salamov A."/>
            <person name="Schaack S."/>
            <person name="Shapiro H."/>
            <person name="Shiga Y."/>
            <person name="Skalitzky C."/>
            <person name="Smith Z."/>
            <person name="Souvorov A."/>
            <person name="Sung W."/>
            <person name="Tang Z."/>
            <person name="Tsuchiya D."/>
            <person name="Tu H."/>
            <person name="Vos H."/>
            <person name="Wang M."/>
            <person name="Wolf Y.I."/>
            <person name="Yamagata H."/>
            <person name="Yamada T."/>
            <person name="Ye Y."/>
            <person name="Shaw J.R."/>
            <person name="Andrews J."/>
            <person name="Crease T.J."/>
            <person name="Tang H."/>
            <person name="Lucas S.M."/>
            <person name="Robertson H.M."/>
            <person name="Bork P."/>
            <person name="Koonin E.V."/>
            <person name="Zdobnov E.M."/>
            <person name="Grigoriev I.V."/>
            <person name="Lynch M."/>
            <person name="Boore J.L."/>
        </authorList>
    </citation>
    <scope>NUCLEOTIDE SEQUENCE [LARGE SCALE GENOMIC DNA]</scope>
</reference>
<feature type="domain" description="Ionotropic glutamate receptor L-glutamate and glycine-binding" evidence="16">
    <location>
        <begin position="52"/>
        <end position="144"/>
    </location>
</feature>
<comment type="similarity">
    <text evidence="2">Belongs to the glutamate-gated ion channel (TC 1.A.10.1) family.</text>
</comment>
<evidence type="ECO:0000256" key="11">
    <source>
        <dbReference type="ARBA" id="ARBA00023286"/>
    </source>
</evidence>
<evidence type="ECO:0000256" key="1">
    <source>
        <dbReference type="ARBA" id="ARBA00004651"/>
    </source>
</evidence>
<dbReference type="InterPro" id="IPR019594">
    <property type="entry name" value="Glu/Gly-bd"/>
</dbReference>
<evidence type="ECO:0000256" key="4">
    <source>
        <dbReference type="ARBA" id="ARBA00022475"/>
    </source>
</evidence>
<dbReference type="eggNOG" id="KOG1052">
    <property type="taxonomic scope" value="Eukaryota"/>
</dbReference>
<dbReference type="STRING" id="6669.E9G3S4"/>
<dbReference type="PANTHER" id="PTHR42643">
    <property type="entry name" value="IONOTROPIC RECEPTOR 20A-RELATED"/>
    <property type="match status" value="1"/>
</dbReference>
<keyword evidence="11" id="KW-1071">Ligand-gated ion channel</keyword>
<dbReference type="InterPro" id="IPR001320">
    <property type="entry name" value="Iontro_rcpt_C"/>
</dbReference>
<feature type="signal peptide" evidence="14">
    <location>
        <begin position="1"/>
        <end position="27"/>
    </location>
</feature>
<keyword evidence="5 13" id="KW-0812">Transmembrane</keyword>
<evidence type="ECO:0000256" key="13">
    <source>
        <dbReference type="SAM" id="Phobius"/>
    </source>
</evidence>
<comment type="subcellular location">
    <subcellularLocation>
        <location evidence="1">Cell membrane</location>
        <topology evidence="1">Multi-pass membrane protein</topology>
    </subcellularLocation>
</comment>
<dbReference type="InParanoid" id="E9G3S4"/>
<evidence type="ECO:0000256" key="2">
    <source>
        <dbReference type="ARBA" id="ARBA00008685"/>
    </source>
</evidence>
<dbReference type="EMBL" id="GL732531">
    <property type="protein sequence ID" value="EFX85819.1"/>
    <property type="molecule type" value="Genomic_DNA"/>
</dbReference>
<evidence type="ECO:0008006" key="19">
    <source>
        <dbReference type="Google" id="ProtNLM"/>
    </source>
</evidence>
<dbReference type="Pfam" id="PF10613">
    <property type="entry name" value="Lig_chan-Glu_bd"/>
    <property type="match status" value="1"/>
</dbReference>
<name>E9G3S4_DAPPU</name>
<evidence type="ECO:0000256" key="8">
    <source>
        <dbReference type="ARBA" id="ARBA00023136"/>
    </source>
</evidence>
<evidence type="ECO:0000256" key="14">
    <source>
        <dbReference type="SAM" id="SignalP"/>
    </source>
</evidence>
<evidence type="ECO:0000313" key="17">
    <source>
        <dbReference type="EMBL" id="EFX85819.1"/>
    </source>
</evidence>
<accession>E9G3S4</accession>
<dbReference type="AlphaFoldDB" id="E9G3S4"/>
<keyword evidence="18" id="KW-1185">Reference proteome</keyword>
<dbReference type="GO" id="GO:0015276">
    <property type="term" value="F:ligand-gated monoatomic ion channel activity"/>
    <property type="evidence" value="ECO:0007669"/>
    <property type="project" value="InterPro"/>
</dbReference>
<keyword evidence="12" id="KW-0407">Ion channel</keyword>
<dbReference type="InterPro" id="IPR052192">
    <property type="entry name" value="Insect_Ionotropic_Sensory_Rcpt"/>
</dbReference>
<keyword evidence="3" id="KW-0813">Transport</keyword>
<evidence type="ECO:0000256" key="7">
    <source>
        <dbReference type="ARBA" id="ARBA00023065"/>
    </source>
</evidence>
<evidence type="ECO:0000256" key="10">
    <source>
        <dbReference type="ARBA" id="ARBA00023180"/>
    </source>
</evidence>
<feature type="transmembrane region" description="Helical" evidence="13">
    <location>
        <begin position="236"/>
        <end position="258"/>
    </location>
</feature>
<dbReference type="OrthoDB" id="6376023at2759"/>
<keyword evidence="8 13" id="KW-0472">Membrane</keyword>
<evidence type="ECO:0000259" key="15">
    <source>
        <dbReference type="Pfam" id="PF00060"/>
    </source>
</evidence>
<dbReference type="GO" id="GO:0050906">
    <property type="term" value="P:detection of stimulus involved in sensory perception"/>
    <property type="evidence" value="ECO:0007669"/>
    <property type="project" value="UniProtKB-ARBA"/>
</dbReference>
<dbReference type="PhylomeDB" id="E9G3S4"/>
<dbReference type="Gene3D" id="1.10.287.70">
    <property type="match status" value="1"/>
</dbReference>
<evidence type="ECO:0000313" key="18">
    <source>
        <dbReference type="Proteomes" id="UP000000305"/>
    </source>
</evidence>
<keyword evidence="7" id="KW-0406">Ion transport</keyword>
<evidence type="ECO:0000259" key="16">
    <source>
        <dbReference type="Pfam" id="PF10613"/>
    </source>
</evidence>
<dbReference type="HOGENOM" id="CLU_007257_4_3_1"/>
<gene>
    <name evidence="17" type="ORF">DAPPUDRAFT_98464</name>
</gene>
<dbReference type="Pfam" id="PF00060">
    <property type="entry name" value="Lig_chan"/>
    <property type="match status" value="1"/>
</dbReference>
<dbReference type="SUPFAM" id="SSF53850">
    <property type="entry name" value="Periplasmic binding protein-like II"/>
    <property type="match status" value="1"/>
</dbReference>
<evidence type="ECO:0000256" key="5">
    <source>
        <dbReference type="ARBA" id="ARBA00022692"/>
    </source>
</evidence>
<feature type="domain" description="Ionotropic glutamate receptor C-terminal" evidence="15">
    <location>
        <begin position="159"/>
        <end position="321"/>
    </location>
</feature>
<feature type="chain" id="PRO_5003236631" description="Ionotropic glutamate receptor C-terminal domain-containing protein" evidence="14">
    <location>
        <begin position="28"/>
        <end position="416"/>
    </location>
</feature>
<organism evidence="17 18">
    <name type="scientific">Daphnia pulex</name>
    <name type="common">Water flea</name>
    <dbReference type="NCBI Taxonomy" id="6669"/>
    <lineage>
        <taxon>Eukaryota</taxon>
        <taxon>Metazoa</taxon>
        <taxon>Ecdysozoa</taxon>
        <taxon>Arthropoda</taxon>
        <taxon>Crustacea</taxon>
        <taxon>Branchiopoda</taxon>
        <taxon>Diplostraca</taxon>
        <taxon>Cladocera</taxon>
        <taxon>Anomopoda</taxon>
        <taxon>Daphniidae</taxon>
        <taxon>Daphnia</taxon>
    </lineage>
</organism>
<proteinExistence type="inferred from homology"/>
<dbReference type="GO" id="GO:0005886">
    <property type="term" value="C:plasma membrane"/>
    <property type="evidence" value="ECO:0007669"/>
    <property type="project" value="UniProtKB-SubCell"/>
</dbReference>
<dbReference type="Proteomes" id="UP000000305">
    <property type="component" value="Unassembled WGS sequence"/>
</dbReference>
<keyword evidence="6 13" id="KW-1133">Transmembrane helix</keyword>
<keyword evidence="4" id="KW-1003">Cell membrane</keyword>
<evidence type="ECO:0000256" key="12">
    <source>
        <dbReference type="ARBA" id="ARBA00023303"/>
    </source>
</evidence>
<evidence type="ECO:0000256" key="9">
    <source>
        <dbReference type="ARBA" id="ARBA00023170"/>
    </source>
</evidence>
<dbReference type="Gene3D" id="3.40.190.10">
    <property type="entry name" value="Periplasmic binding protein-like II"/>
    <property type="match status" value="1"/>
</dbReference>
<dbReference type="PANTHER" id="PTHR42643:SF24">
    <property type="entry name" value="IONOTROPIC RECEPTOR 60A"/>
    <property type="match status" value="1"/>
</dbReference>
<evidence type="ECO:0000256" key="6">
    <source>
        <dbReference type="ARBA" id="ARBA00022989"/>
    </source>
</evidence>
<sequence length="416" mass="45873">MKNNPSSIKGLWLALVLLCWGSLFVSSELTFLNGRHLTVGSQISDVHVFWMKNVSGHIVKIGGVAGEALDALSLRYNFTYSILQVNDSRLEKQSNNLPGLAHYMATGKCDLVIGPIILTPSRLAIMDLAEGYMYTSVALLIPMPKPTDNAESLVKPFQLSVWIGLLIAMPIIAVALYFFIRPLPLRMLTPPVGENVLMDPSQDGWFRRSVNTLQVLFEIFRIIINQGGNIPLMRNAVYFVWGSWCLGAMILGCAYNSLLTSYILGSNAEQLVSSLTDLARKSNVHLVVDKGSAAANDGLFKQLGDKLRTQPLSYCTKRQDCIDLVKSGSYAYLQGLFIVANAVDEDFRTTGKCNFAIAKETEPISGSVGWALPKNSPYTKIFSKGRPLLTYRLIQIHGVTPSWANRFLDQKGTSKA</sequence>
<dbReference type="KEGG" id="dpx:DAPPUDRAFT_98464"/>
<evidence type="ECO:0000256" key="3">
    <source>
        <dbReference type="ARBA" id="ARBA00022448"/>
    </source>
</evidence>
<keyword evidence="10" id="KW-0325">Glycoprotein</keyword>
<feature type="transmembrane region" description="Helical" evidence="13">
    <location>
        <begin position="159"/>
        <end position="180"/>
    </location>
</feature>
<protein>
    <recommendedName>
        <fullName evidence="19">Ionotropic glutamate receptor C-terminal domain-containing protein</fullName>
    </recommendedName>
</protein>